<dbReference type="Pfam" id="PF20371">
    <property type="entry name" value="DUF6666"/>
    <property type="match status" value="1"/>
</dbReference>
<protein>
    <submittedName>
        <fullName evidence="2">Uncharacterized protein</fullName>
    </submittedName>
</protein>
<reference evidence="2 3" key="1">
    <citation type="submission" date="2019-02" db="EMBL/GenBank/DDBJ databases">
        <title>Deep-cultivation of Planctomycetes and their phenomic and genomic characterization uncovers novel biology.</title>
        <authorList>
            <person name="Wiegand S."/>
            <person name="Jogler M."/>
            <person name="Boedeker C."/>
            <person name="Pinto D."/>
            <person name="Vollmers J."/>
            <person name="Rivas-Marin E."/>
            <person name="Kohn T."/>
            <person name="Peeters S.H."/>
            <person name="Heuer A."/>
            <person name="Rast P."/>
            <person name="Oberbeckmann S."/>
            <person name="Bunk B."/>
            <person name="Jeske O."/>
            <person name="Meyerdierks A."/>
            <person name="Storesund J.E."/>
            <person name="Kallscheuer N."/>
            <person name="Luecker S."/>
            <person name="Lage O.M."/>
            <person name="Pohl T."/>
            <person name="Merkel B.J."/>
            <person name="Hornburger P."/>
            <person name="Mueller R.-W."/>
            <person name="Bruemmer F."/>
            <person name="Labrenz M."/>
            <person name="Spormann A.M."/>
            <person name="Op Den Camp H."/>
            <person name="Overmann J."/>
            <person name="Amann R."/>
            <person name="Jetten M.S.M."/>
            <person name="Mascher T."/>
            <person name="Medema M.H."/>
            <person name="Devos D.P."/>
            <person name="Kaster A.-K."/>
            <person name="Ovreas L."/>
            <person name="Rohde M."/>
            <person name="Galperin M.Y."/>
            <person name="Jogler C."/>
        </authorList>
    </citation>
    <scope>NUCLEOTIDE SEQUENCE [LARGE SCALE GENOMIC DNA]</scope>
    <source>
        <strain evidence="2 3">Pla108</strain>
    </source>
</reference>
<keyword evidence="1" id="KW-0732">Signal</keyword>
<dbReference type="EMBL" id="SJPR01000008">
    <property type="protein sequence ID" value="TWT93407.1"/>
    <property type="molecule type" value="Genomic_DNA"/>
</dbReference>
<dbReference type="Proteomes" id="UP000317421">
    <property type="component" value="Unassembled WGS sequence"/>
</dbReference>
<feature type="signal peptide" evidence="1">
    <location>
        <begin position="1"/>
        <end position="22"/>
    </location>
</feature>
<dbReference type="RefSeq" id="WP_197526710.1">
    <property type="nucleotide sequence ID" value="NZ_SJPR01000008.1"/>
</dbReference>
<name>A0A5C6A290_9BACT</name>
<sequence precursor="true">MRRLMHALFGLLAASSTMPATAQLQWQSTGVQQVSHTAPAPRAASGKPAAKAPTVVRQASAVAPPAAANRPAPVRQAVAAMPPAPRSGSAPRVDASVQAACATCGCAGGCGCGGSYYEEPGCAVVDPSCAYGDPGCGCELGCGCGVEPGCGLTYGETCGCGDVGCGGTCGMGCGDGVCGDDCVPVVLCLPPIRELTLFAGVQAFKNPLDGPNRDRGNFGFTEGVNVGGSMSFLGVPGVGYQLGYRSTQNQLHGDDDLNTDSGHTQQFFTGGLFHRKPVGLQYGVVYDLLQDERQGSMDFGQLRGLISVTNPCGHEIGFQFASKMNENTVALGTAGTVTYHATNQYLFFYRKHGCQGGEVRFFGGFDDDSKGIVGFDASIPLTDRWSLATGFTYVIPEEDGAGIGAQEEAWNLGTSLVWHYGKRAKQSYSGQYRPLFDVADNGSLIIDDRP</sequence>
<organism evidence="2 3">
    <name type="scientific">Botrimarina colliarenosi</name>
    <dbReference type="NCBI Taxonomy" id="2528001"/>
    <lineage>
        <taxon>Bacteria</taxon>
        <taxon>Pseudomonadati</taxon>
        <taxon>Planctomycetota</taxon>
        <taxon>Planctomycetia</taxon>
        <taxon>Pirellulales</taxon>
        <taxon>Lacipirellulaceae</taxon>
        <taxon>Botrimarina</taxon>
    </lineage>
</organism>
<gene>
    <name evidence="2" type="ORF">Pla108_39010</name>
</gene>
<accession>A0A5C6A290</accession>
<keyword evidence="3" id="KW-1185">Reference proteome</keyword>
<dbReference type="InterPro" id="IPR046607">
    <property type="entry name" value="DUF6666"/>
</dbReference>
<comment type="caution">
    <text evidence="2">The sequence shown here is derived from an EMBL/GenBank/DDBJ whole genome shotgun (WGS) entry which is preliminary data.</text>
</comment>
<evidence type="ECO:0000256" key="1">
    <source>
        <dbReference type="SAM" id="SignalP"/>
    </source>
</evidence>
<feature type="chain" id="PRO_5022888549" evidence="1">
    <location>
        <begin position="23"/>
        <end position="450"/>
    </location>
</feature>
<evidence type="ECO:0000313" key="2">
    <source>
        <dbReference type="EMBL" id="TWT93407.1"/>
    </source>
</evidence>
<proteinExistence type="predicted"/>
<dbReference type="AlphaFoldDB" id="A0A5C6A290"/>
<evidence type="ECO:0000313" key="3">
    <source>
        <dbReference type="Proteomes" id="UP000317421"/>
    </source>
</evidence>